<dbReference type="OrthoDB" id="3203391at2759"/>
<dbReference type="GO" id="GO:0031647">
    <property type="term" value="P:regulation of protein stability"/>
    <property type="evidence" value="ECO:0007669"/>
    <property type="project" value="TreeGrafter"/>
</dbReference>
<feature type="domain" description="MATH" evidence="3">
    <location>
        <begin position="52"/>
        <end position="186"/>
    </location>
</feature>
<name>A0A165Q7H3_EXIGL</name>
<dbReference type="EMBL" id="KV425884">
    <property type="protein sequence ID" value="KZW03198.1"/>
    <property type="molecule type" value="Genomic_DNA"/>
</dbReference>
<dbReference type="PANTHER" id="PTHR24006">
    <property type="entry name" value="UBIQUITIN CARBOXYL-TERMINAL HYDROLASE"/>
    <property type="match status" value="1"/>
</dbReference>
<feature type="compositionally biased region" description="Low complexity" evidence="2">
    <location>
        <begin position="1"/>
        <end position="17"/>
    </location>
</feature>
<dbReference type="GO" id="GO:0004843">
    <property type="term" value="F:cysteine-type deubiquitinase activity"/>
    <property type="evidence" value="ECO:0007669"/>
    <property type="project" value="InterPro"/>
</dbReference>
<dbReference type="InterPro" id="IPR038765">
    <property type="entry name" value="Papain-like_cys_pep_sf"/>
</dbReference>
<dbReference type="PROSITE" id="PS50144">
    <property type="entry name" value="MATH"/>
    <property type="match status" value="1"/>
</dbReference>
<dbReference type="SUPFAM" id="SSF49599">
    <property type="entry name" value="TRAF domain-like"/>
    <property type="match status" value="1"/>
</dbReference>
<dbReference type="Gene3D" id="2.60.210.10">
    <property type="entry name" value="Apoptosis, Tumor Necrosis Factor Receptor Associated Protein 2, Chain A"/>
    <property type="match status" value="1"/>
</dbReference>
<accession>A0A165Q7H3</accession>
<dbReference type="GO" id="GO:0005634">
    <property type="term" value="C:nucleus"/>
    <property type="evidence" value="ECO:0007669"/>
    <property type="project" value="TreeGrafter"/>
</dbReference>
<feature type="region of interest" description="Disordered" evidence="2">
    <location>
        <begin position="755"/>
        <end position="776"/>
    </location>
</feature>
<dbReference type="Pfam" id="PF12436">
    <property type="entry name" value="USP7_ICP0_bdg"/>
    <property type="match status" value="1"/>
</dbReference>
<dbReference type="AlphaFoldDB" id="A0A165Q7H3"/>
<reference evidence="5 6" key="1">
    <citation type="journal article" date="2016" name="Mol. Biol. Evol.">
        <title>Comparative Genomics of Early-Diverging Mushroom-Forming Fungi Provides Insights into the Origins of Lignocellulose Decay Capabilities.</title>
        <authorList>
            <person name="Nagy L.G."/>
            <person name="Riley R."/>
            <person name="Tritt A."/>
            <person name="Adam C."/>
            <person name="Daum C."/>
            <person name="Floudas D."/>
            <person name="Sun H."/>
            <person name="Yadav J.S."/>
            <person name="Pangilinan J."/>
            <person name="Larsson K.H."/>
            <person name="Matsuura K."/>
            <person name="Barry K."/>
            <person name="Labutti K."/>
            <person name="Kuo R."/>
            <person name="Ohm R.A."/>
            <person name="Bhattacharya S.S."/>
            <person name="Shirouzu T."/>
            <person name="Yoshinaga Y."/>
            <person name="Martin F.M."/>
            <person name="Grigoriev I.V."/>
            <person name="Hibbett D.S."/>
        </authorList>
    </citation>
    <scope>NUCLEOTIDE SEQUENCE [LARGE SCALE GENOMIC DNA]</scope>
    <source>
        <strain evidence="5 6">HHB12029</strain>
    </source>
</reference>
<feature type="domain" description="USP" evidence="4">
    <location>
        <begin position="212"/>
        <end position="516"/>
    </location>
</feature>
<dbReference type="InterPro" id="IPR008974">
    <property type="entry name" value="TRAF-like"/>
</dbReference>
<dbReference type="Proteomes" id="UP000077266">
    <property type="component" value="Unassembled WGS sequence"/>
</dbReference>
<dbReference type="Pfam" id="PF22486">
    <property type="entry name" value="MATH_2"/>
    <property type="match status" value="1"/>
</dbReference>
<dbReference type="Gene3D" id="3.10.20.90">
    <property type="entry name" value="Phosphatidylinositol 3-kinase Catalytic Subunit, Chain A, domain 1"/>
    <property type="match status" value="1"/>
</dbReference>
<gene>
    <name evidence="5" type="ORF">EXIGLDRAFT_725655</name>
</gene>
<dbReference type="PROSITE" id="PS50235">
    <property type="entry name" value="USP_3"/>
    <property type="match status" value="1"/>
</dbReference>
<feature type="region of interest" description="Disordered" evidence="2">
    <location>
        <begin position="1"/>
        <end position="24"/>
    </location>
</feature>
<evidence type="ECO:0000256" key="2">
    <source>
        <dbReference type="SAM" id="MobiDB-lite"/>
    </source>
</evidence>
<dbReference type="InterPro" id="IPR050164">
    <property type="entry name" value="Peptidase_C19"/>
</dbReference>
<dbReference type="InterPro" id="IPR028889">
    <property type="entry name" value="USP"/>
</dbReference>
<dbReference type="Pfam" id="PF00443">
    <property type="entry name" value="UCH"/>
    <property type="match status" value="1"/>
</dbReference>
<evidence type="ECO:0000313" key="6">
    <source>
        <dbReference type="Proteomes" id="UP000077266"/>
    </source>
</evidence>
<dbReference type="InterPro" id="IPR002083">
    <property type="entry name" value="MATH/TRAF_dom"/>
</dbReference>
<protein>
    <submittedName>
        <fullName evidence="5">Cysteine proteinase</fullName>
    </submittedName>
</protein>
<sequence length="792" mass="90239">MSAMADSNAGASTSAAAAHEDSQPVEIPPSVYDVASWERKHLPQLPYDVLDSTVFRWTLKDYSWERLEKRRQKLYSEPFKCGGHTWKLMLFLGGVVANDPGKVSIYLVCTSTAKNEHPCCQMAFAMSNPNDPTVYLTYNSYHRFTPHDDDWGFTYFCSSDRLRTESSSGRPIPVLEDDHVVISVFVKVVKDSTGGGVLWYNLGTGYCPRATTGLMNLHSPSLGVACLNLALQLLYMIAPFRKAVYSIPTSKDDKRTAVPYALQRLFYELQTSPNSVGQIDLITAMGWSDAFLRRSRFDVMDYIRPILAALEEHLPAQEKHVVRQLFYGRSEAYLSCLDVPYNSTFGEAFDALDLDVHGFPDIRRSLRDYKEPRPLLGESRITTPGSGLQDAALGVRLRSLPQVLVCNLRRWRWDAGAKSQVKCEDRYEYPLELNMRDVVHPMGNPDMPAQYDYSLHGVLVNDGDIDGGSYHALMKPRLDTFWCKFDEQTIIPVEDSSVKEPFEGANSAYALVYLRKDMLSELLATVEEDVVPQHIRELKAEWATDLEDNAPMQIRLIGKYQFKHFQGFDIAHPNTAVMFDARRDETLRDILPRIRKLFKRVVQLRAMVKRHNRAVRPAKIVPITGSTLDMTLREIGTTYNNYLEDSYLFFYVEESADLKREKPFDKNKRLIFLKHFDIPGESLLGVGAVYVSPNDKVAVIRNRICKIMRWRASFDIDMLEEVMCEVSQSLQTDLTFKQSNIETGDVICFNRKYVPPPDPEAGSSSEEPQERPPLPKYTNLQAIMRAFERPAP</sequence>
<evidence type="ECO:0000259" key="4">
    <source>
        <dbReference type="PROSITE" id="PS50235"/>
    </source>
</evidence>
<dbReference type="SMART" id="SM00061">
    <property type="entry name" value="MATH"/>
    <property type="match status" value="1"/>
</dbReference>
<proteinExistence type="predicted"/>
<evidence type="ECO:0000259" key="3">
    <source>
        <dbReference type="PROSITE" id="PS50144"/>
    </source>
</evidence>
<keyword evidence="6" id="KW-1185">Reference proteome</keyword>
<dbReference type="InterPro" id="IPR024729">
    <property type="entry name" value="USP7_ICP0-binding_dom"/>
</dbReference>
<evidence type="ECO:0000313" key="5">
    <source>
        <dbReference type="EMBL" id="KZW03198.1"/>
    </source>
</evidence>
<dbReference type="PANTHER" id="PTHR24006:SF644">
    <property type="entry name" value="UBIQUITIN CARBOXYL-TERMINAL HYDROLASE 7"/>
    <property type="match status" value="1"/>
</dbReference>
<organism evidence="5 6">
    <name type="scientific">Exidia glandulosa HHB12029</name>
    <dbReference type="NCBI Taxonomy" id="1314781"/>
    <lineage>
        <taxon>Eukaryota</taxon>
        <taxon>Fungi</taxon>
        <taxon>Dikarya</taxon>
        <taxon>Basidiomycota</taxon>
        <taxon>Agaricomycotina</taxon>
        <taxon>Agaricomycetes</taxon>
        <taxon>Auriculariales</taxon>
        <taxon>Exidiaceae</taxon>
        <taxon>Exidia</taxon>
    </lineage>
</organism>
<evidence type="ECO:0000256" key="1">
    <source>
        <dbReference type="ARBA" id="ARBA00022786"/>
    </source>
</evidence>
<keyword evidence="1" id="KW-0833">Ubl conjugation pathway</keyword>
<dbReference type="GO" id="GO:0016579">
    <property type="term" value="P:protein deubiquitination"/>
    <property type="evidence" value="ECO:0007669"/>
    <property type="project" value="InterPro"/>
</dbReference>
<dbReference type="GO" id="GO:0005829">
    <property type="term" value="C:cytosol"/>
    <property type="evidence" value="ECO:0007669"/>
    <property type="project" value="TreeGrafter"/>
</dbReference>
<dbReference type="InParanoid" id="A0A165Q7H3"/>
<dbReference type="SUPFAM" id="SSF54001">
    <property type="entry name" value="Cysteine proteinases"/>
    <property type="match status" value="1"/>
</dbReference>
<dbReference type="InterPro" id="IPR001394">
    <property type="entry name" value="Peptidase_C19_UCH"/>
</dbReference>
<dbReference type="STRING" id="1314781.A0A165Q7H3"/>
<dbReference type="Gene3D" id="3.90.70.10">
    <property type="entry name" value="Cysteine proteinases"/>
    <property type="match status" value="1"/>
</dbReference>